<feature type="domain" description="Ionotropic glutamate receptor C-terminal" evidence="22">
    <location>
        <begin position="488"/>
        <end position="877"/>
    </location>
</feature>
<feature type="binding site" evidence="16">
    <location>
        <position position="813"/>
    </location>
    <ligand>
        <name>L-glutamate</name>
        <dbReference type="ChEBI" id="CHEBI:29985"/>
    </ligand>
</feature>
<keyword evidence="3" id="KW-1003">Cell membrane</keyword>
<name>A0AAE9EMD5_CAEBR</name>
<feature type="binding site" evidence="16">
    <location>
        <position position="747"/>
    </location>
    <ligand>
        <name>L-glutamate</name>
        <dbReference type="ChEBI" id="CHEBI:29985"/>
    </ligand>
</feature>
<evidence type="ECO:0000256" key="2">
    <source>
        <dbReference type="ARBA" id="ARBA00022448"/>
    </source>
</evidence>
<feature type="compositionally biased region" description="Polar residues" evidence="19">
    <location>
        <begin position="971"/>
        <end position="982"/>
    </location>
</feature>
<dbReference type="InterPro" id="IPR036612">
    <property type="entry name" value="KH_dom_type_1_sf"/>
</dbReference>
<dbReference type="Pfam" id="PF10613">
    <property type="entry name" value="Lig_chan-Glu_bd"/>
    <property type="match status" value="1"/>
</dbReference>
<dbReference type="SMART" id="SM00079">
    <property type="entry name" value="PBPe"/>
    <property type="match status" value="1"/>
</dbReference>
<dbReference type="SUPFAM" id="SSF54791">
    <property type="entry name" value="Eukaryotic type KH-domain (KH-domain type I)"/>
    <property type="match status" value="1"/>
</dbReference>
<dbReference type="SMART" id="SM00918">
    <property type="entry name" value="Lig_chan-Glu_bd"/>
    <property type="match status" value="1"/>
</dbReference>
<reference evidence="25 26" key="1">
    <citation type="submission" date="2022-04" db="EMBL/GenBank/DDBJ databases">
        <title>Chromosome-level reference genomes for two strains of Caenorhabditis briggsae: an improved platform for comparative genomics.</title>
        <authorList>
            <person name="Stevens L."/>
            <person name="Andersen E."/>
        </authorList>
    </citation>
    <scope>NUCLEOTIDE SEQUENCE [LARGE SCALE GENOMIC DNA]</scope>
    <source>
        <strain evidence="25">VX34</strain>
        <tissue evidence="25">Whole-organism</tissue>
    </source>
</reference>
<feature type="disulfide bond" evidence="18">
    <location>
        <begin position="826"/>
        <end position="881"/>
    </location>
</feature>
<feature type="transmembrane region" description="Helical" evidence="20">
    <location>
        <begin position="696"/>
        <end position="718"/>
    </location>
</feature>
<dbReference type="InterPro" id="IPR055256">
    <property type="entry name" value="KH_1_KHDC4/BBP-like"/>
</dbReference>
<keyword evidence="8" id="KW-0406">Ion transport</keyword>
<evidence type="ECO:0000256" key="10">
    <source>
        <dbReference type="ARBA" id="ARBA00023170"/>
    </source>
</evidence>
<evidence type="ECO:0000259" key="22">
    <source>
        <dbReference type="SMART" id="SM00079"/>
    </source>
</evidence>
<dbReference type="Gene3D" id="3.30.1370.10">
    <property type="entry name" value="K Homology domain, type 1"/>
    <property type="match status" value="1"/>
</dbReference>
<keyword evidence="2" id="KW-0813">Transport</keyword>
<dbReference type="FunFam" id="3.40.190.10:FF:000241">
    <property type="entry name" value="Glutamate receptor 2"/>
    <property type="match status" value="1"/>
</dbReference>
<dbReference type="FunFam" id="1.10.287.70:FF:000105">
    <property type="entry name" value="Eye-enriched kainate receptor, isoform A"/>
    <property type="match status" value="1"/>
</dbReference>
<feature type="signal peptide" evidence="21">
    <location>
        <begin position="1"/>
        <end position="20"/>
    </location>
</feature>
<evidence type="ECO:0000256" key="7">
    <source>
        <dbReference type="ARBA" id="ARBA00023018"/>
    </source>
</evidence>
<keyword evidence="18" id="KW-1015">Disulfide bond</keyword>
<evidence type="ECO:0000256" key="4">
    <source>
        <dbReference type="ARBA" id="ARBA00022692"/>
    </source>
</evidence>
<keyword evidence="11" id="KW-0325">Glycoprotein</keyword>
<evidence type="ECO:0000256" key="16">
    <source>
        <dbReference type="PIRSR" id="PIRSR601508-1"/>
    </source>
</evidence>
<evidence type="ECO:0000256" key="20">
    <source>
        <dbReference type="SAM" id="Phobius"/>
    </source>
</evidence>
<gene>
    <name evidence="25" type="ORF">L5515_004357</name>
</gene>
<keyword evidence="6 20" id="KW-1133">Transmembrane helix</keyword>
<dbReference type="FunFam" id="3.40.50.2300:FF:000760">
    <property type="entry name" value="Glutamate receptor 2"/>
    <property type="match status" value="1"/>
</dbReference>
<feature type="chain" id="PRO_5041917898" evidence="21">
    <location>
        <begin position="21"/>
        <end position="1287"/>
    </location>
</feature>
<dbReference type="FunFam" id="3.40.190.10:FF:000189">
    <property type="entry name" value="Glutamate receptor 1"/>
    <property type="match status" value="1"/>
</dbReference>
<dbReference type="Pfam" id="PF00060">
    <property type="entry name" value="Lig_chan"/>
    <property type="match status" value="1"/>
</dbReference>
<feature type="domain" description="K Homology" evidence="23">
    <location>
        <begin position="1164"/>
        <end position="1265"/>
    </location>
</feature>
<comment type="similarity">
    <text evidence="1">Belongs to the glutamate-gated ion channel (TC 1.A.10.1) family.</text>
</comment>
<evidence type="ECO:0000256" key="13">
    <source>
        <dbReference type="ARBA" id="ARBA00023286"/>
    </source>
</evidence>
<feature type="binding site" evidence="16">
    <location>
        <position position="582"/>
    </location>
    <ligand>
        <name>L-glutamate</name>
        <dbReference type="ChEBI" id="CHEBI:29985"/>
    </ligand>
</feature>
<evidence type="ECO:0000256" key="15">
    <source>
        <dbReference type="ARBA" id="ARBA00034104"/>
    </source>
</evidence>
<accession>A0AAE9EMD5</accession>
<dbReference type="InterPro" id="IPR001320">
    <property type="entry name" value="Iontro_rcpt_C"/>
</dbReference>
<dbReference type="EMBL" id="CP092622">
    <property type="protein sequence ID" value="UMM23842.1"/>
    <property type="molecule type" value="Genomic_DNA"/>
</dbReference>
<proteinExistence type="inferred from homology"/>
<keyword evidence="5 21" id="KW-0732">Signal</keyword>
<dbReference type="GO" id="GO:0038023">
    <property type="term" value="F:signaling receptor activity"/>
    <property type="evidence" value="ECO:0007669"/>
    <property type="project" value="InterPro"/>
</dbReference>
<dbReference type="PANTHER" id="PTHR18966">
    <property type="entry name" value="IONOTROPIC GLUTAMATE RECEPTOR"/>
    <property type="match status" value="1"/>
</dbReference>
<evidence type="ECO:0000256" key="9">
    <source>
        <dbReference type="ARBA" id="ARBA00023136"/>
    </source>
</evidence>
<keyword evidence="14" id="KW-0407">Ion channel</keyword>
<feature type="region of interest" description="Disordered" evidence="19">
    <location>
        <begin position="930"/>
        <end position="988"/>
    </location>
</feature>
<dbReference type="InterPro" id="IPR004087">
    <property type="entry name" value="KH_dom"/>
</dbReference>
<feature type="domain" description="Ionotropic glutamate receptor L-glutamate and glycine-binding" evidence="24">
    <location>
        <begin position="498"/>
        <end position="566"/>
    </location>
</feature>
<dbReference type="GO" id="GO:0015276">
    <property type="term" value="F:ligand-gated monoatomic ion channel activity"/>
    <property type="evidence" value="ECO:0007669"/>
    <property type="project" value="InterPro"/>
</dbReference>
<dbReference type="Proteomes" id="UP000829354">
    <property type="component" value="Chromosome III"/>
</dbReference>
<evidence type="ECO:0000256" key="21">
    <source>
        <dbReference type="SAM" id="SignalP"/>
    </source>
</evidence>
<dbReference type="Gene3D" id="3.40.190.10">
    <property type="entry name" value="Periplasmic binding protein-like II"/>
    <property type="match status" value="2"/>
</dbReference>
<feature type="site" description="Interaction with the cone snail toxin Con-ikot-ikot" evidence="17">
    <location>
        <position position="551"/>
    </location>
</feature>
<evidence type="ECO:0000256" key="1">
    <source>
        <dbReference type="ARBA" id="ARBA00008685"/>
    </source>
</evidence>
<dbReference type="Gene3D" id="3.40.50.2300">
    <property type="match status" value="2"/>
</dbReference>
<evidence type="ECO:0000259" key="24">
    <source>
        <dbReference type="SMART" id="SM00918"/>
    </source>
</evidence>
<dbReference type="Gene3D" id="1.10.287.70">
    <property type="match status" value="1"/>
</dbReference>
<keyword evidence="12" id="KW-0628">Postsynaptic cell membrane</keyword>
<feature type="binding site" evidence="16">
    <location>
        <position position="746"/>
    </location>
    <ligand>
        <name>L-glutamate</name>
        <dbReference type="ChEBI" id="CHEBI:29985"/>
    </ligand>
</feature>
<feature type="transmembrane region" description="Helical" evidence="20">
    <location>
        <begin position="622"/>
        <end position="644"/>
    </location>
</feature>
<dbReference type="GO" id="GO:0003723">
    <property type="term" value="F:RNA binding"/>
    <property type="evidence" value="ECO:0007669"/>
    <property type="project" value="InterPro"/>
</dbReference>
<evidence type="ECO:0000313" key="25">
    <source>
        <dbReference type="EMBL" id="UMM23842.1"/>
    </source>
</evidence>
<evidence type="ECO:0000256" key="19">
    <source>
        <dbReference type="SAM" id="MobiDB-lite"/>
    </source>
</evidence>
<evidence type="ECO:0000256" key="6">
    <source>
        <dbReference type="ARBA" id="ARBA00022989"/>
    </source>
</evidence>
<evidence type="ECO:0000259" key="23">
    <source>
        <dbReference type="SMART" id="SM00322"/>
    </source>
</evidence>
<evidence type="ECO:0000313" key="26">
    <source>
        <dbReference type="Proteomes" id="UP000829354"/>
    </source>
</evidence>
<protein>
    <submittedName>
        <fullName evidence="25">Uncharacterized protein</fullName>
    </submittedName>
</protein>
<dbReference type="SUPFAM" id="SSF53850">
    <property type="entry name" value="Periplasmic binding protein-like II"/>
    <property type="match status" value="1"/>
</dbReference>
<keyword evidence="26" id="KW-1185">Reference proteome</keyword>
<evidence type="ECO:0000256" key="18">
    <source>
        <dbReference type="PIRSR" id="PIRSR601508-3"/>
    </source>
</evidence>
<keyword evidence="13" id="KW-1071">Ligand-gated ion channel</keyword>
<keyword evidence="4 20" id="KW-0812">Transmembrane</keyword>
<dbReference type="GO" id="GO:0045211">
    <property type="term" value="C:postsynaptic membrane"/>
    <property type="evidence" value="ECO:0007669"/>
    <property type="project" value="UniProtKB-SubCell"/>
</dbReference>
<keyword evidence="9 20" id="KW-0472">Membrane</keyword>
<comment type="subcellular location">
    <subcellularLocation>
        <location evidence="15">Postsynaptic cell membrane</location>
        <topology evidence="15">Multi-pass membrane protein</topology>
    </subcellularLocation>
</comment>
<organism evidence="25 26">
    <name type="scientific">Caenorhabditis briggsae</name>
    <dbReference type="NCBI Taxonomy" id="6238"/>
    <lineage>
        <taxon>Eukaryota</taxon>
        <taxon>Metazoa</taxon>
        <taxon>Ecdysozoa</taxon>
        <taxon>Nematoda</taxon>
        <taxon>Chromadorea</taxon>
        <taxon>Rhabditida</taxon>
        <taxon>Rhabditina</taxon>
        <taxon>Rhabditomorpha</taxon>
        <taxon>Rhabditoidea</taxon>
        <taxon>Rhabditidae</taxon>
        <taxon>Peloderinae</taxon>
        <taxon>Caenorhabditis</taxon>
    </lineage>
</organism>
<dbReference type="InterPro" id="IPR015683">
    <property type="entry name" value="Ionotropic_Glu_rcpt"/>
</dbReference>
<sequence length="1287" mass="147386">MNRKQCLLFILLLTTRIGETSKKFPLRAFVASTDIDNDTAHAIIEMLRLAEMTFNALSDVDFDVLLGTRDLPPMEMATLMWNLNRIICDEMKLGYMLMLAGTNFKNYGIYEDIANHMKMPLIDWEPSKSDYIANRSNIPMIFSVAPSAEQLLVDYIQYKCWRDIVYIHDGKNADRTLRTMFSYLHRKSPKYQLFVDNYVAPPDEEMFKEFLNEFHRRISTQHTLRSNDSSEEIDEPTPVNVIVDLEGSYRTRAFLRALEESVLVKKEYHYVFSNFEVDESDLTGFHFSLINITIFRIFDKNDKKFLRTRAEFHDVYRGGFSNTDSIPTAAAFAHDAILVAGKALQIAMDEHGKGIFDKSFVRHQLFNRGKKGLYCRPHEDQTETRQFESFEHGLKIAEAIKKVVLTEQDGTLTGRIQFDKVTGRRTNFSAEIVEIKPGVNSLNSIWERFQWAQDEGFLLGGEKYVQERKKDSSQTRKGILPSKPWKLRFNVVTVLVKPFVMLKRRNPGEPELKGNDRFEGYCIDLLNLLAKNITGFEYDVFISDGNKYGSRQADGSWDGMIGYLLNETADVAVAPLTITQERERAVDFSKPFMTTGISIMIKKPEKQEFNIFSFMEPLGMTIWIFTLSSYFGVSLTIFLVSWFSPYEKRIEFKRGEFTVTNEFTLYNSLWFTLAAFMQQGTDILPRAVSGRIASSCWWFFTLIIVSSYTANLAAFLTLERMTPPIESVEDLANQNKILYGVVEGGSTAAFFEDSIVPLYKKMWNFMVSTTQKQMELEKQSISNSTSNRIFVSSYADGIEKVRTSKGKYAFLLEETTNNYESGRRPCDTMKVGQNLNTLGYGIASKIGNPLRVSLNLAILYLSEKGELKKLENKWWYDRGQCDTGTSDGGTSSSLNLSKVAGIFYILLAGMVLSMCTALVEFLFRKNKENREKERNRMRNSRPQKPGIIASCERAKQKQHQNRRTKSEEVSTPRSLQGTSSSCKKSDPLLPEFHHQTRKVQLFQIQYEMATPRISVPPQMNSEREMNDSPTNRQTGSYLDELMIELQSMTNIYESNHNVNFRNAQNLLIREIQRVLDAEHLMKSLGTKTPPRRFVAGRDIEMPTPELSSITNFMKEDASLMTPSPANGSSLRRRQSFSPLTLSLIGATNCIDKEVEEEKKEQGKIQKCDKIFFPKETPTNINPIGRLIGPRGITIRQLETDLGCKLFIRGKGCTRDDSKEERLRGRAGWEHLDEPIHVLITVNADSEDSANDKMQQVKTYLQDFLENNDSNLKRAQLMQLAVIEGTLK</sequence>
<feature type="disulfide bond" evidence="18">
    <location>
        <begin position="88"/>
        <end position="375"/>
    </location>
</feature>
<evidence type="ECO:0000256" key="5">
    <source>
        <dbReference type="ARBA" id="ARBA00022729"/>
    </source>
</evidence>
<evidence type="ECO:0000256" key="11">
    <source>
        <dbReference type="ARBA" id="ARBA00023180"/>
    </source>
</evidence>
<feature type="transmembrane region" description="Helical" evidence="20">
    <location>
        <begin position="901"/>
        <end position="923"/>
    </location>
</feature>
<evidence type="ECO:0000256" key="8">
    <source>
        <dbReference type="ARBA" id="ARBA00023065"/>
    </source>
</evidence>
<dbReference type="SMART" id="SM00322">
    <property type="entry name" value="KH"/>
    <property type="match status" value="1"/>
</dbReference>
<dbReference type="InterPro" id="IPR019594">
    <property type="entry name" value="Glu/Gly-bd"/>
</dbReference>
<evidence type="ECO:0000256" key="14">
    <source>
        <dbReference type="ARBA" id="ARBA00023303"/>
    </source>
</evidence>
<evidence type="ECO:0000256" key="3">
    <source>
        <dbReference type="ARBA" id="ARBA00022475"/>
    </source>
</evidence>
<evidence type="ECO:0000256" key="12">
    <source>
        <dbReference type="ARBA" id="ARBA00023257"/>
    </source>
</evidence>
<dbReference type="InterPro" id="IPR001508">
    <property type="entry name" value="Iono_Glu_rcpt_met"/>
</dbReference>
<feature type="binding site" evidence="16">
    <location>
        <position position="575"/>
    </location>
    <ligand>
        <name>L-glutamate</name>
        <dbReference type="ChEBI" id="CHEBI:29985"/>
    </ligand>
</feature>
<feature type="binding site" evidence="16">
    <location>
        <position position="577"/>
    </location>
    <ligand>
        <name>L-glutamate</name>
        <dbReference type="ChEBI" id="CHEBI:29985"/>
    </ligand>
</feature>
<evidence type="ECO:0000256" key="17">
    <source>
        <dbReference type="PIRSR" id="PIRSR601508-2"/>
    </source>
</evidence>
<keyword evidence="10" id="KW-0675">Receptor</keyword>
<dbReference type="PRINTS" id="PR00177">
    <property type="entry name" value="NMDARECEPTOR"/>
</dbReference>
<dbReference type="Pfam" id="PF22675">
    <property type="entry name" value="KH-I_KHDC4-BBP"/>
    <property type="match status" value="1"/>
</dbReference>
<dbReference type="SUPFAM" id="SSF53822">
    <property type="entry name" value="Periplasmic binding protein-like I"/>
    <property type="match status" value="1"/>
</dbReference>
<dbReference type="InterPro" id="IPR028082">
    <property type="entry name" value="Peripla_BP_I"/>
</dbReference>
<feature type="site" description="Crucial to convey clamshell closure to channel opening" evidence="17">
    <location>
        <position position="725"/>
    </location>
</feature>
<keyword evidence="7" id="KW-0770">Synapse</keyword>